<keyword evidence="1 5" id="KW-0808">Transferase</keyword>
<feature type="compositionally biased region" description="Polar residues" evidence="3">
    <location>
        <begin position="229"/>
        <end position="245"/>
    </location>
</feature>
<evidence type="ECO:0000313" key="5">
    <source>
        <dbReference type="EMBL" id="RJF99464.1"/>
    </source>
</evidence>
<dbReference type="PANTHER" id="PTHR43877:SF2">
    <property type="entry name" value="AMINOALKYLPHOSPHONATE N-ACETYLTRANSFERASE-RELATED"/>
    <property type="match status" value="1"/>
</dbReference>
<dbReference type="GO" id="GO:0016747">
    <property type="term" value="F:acyltransferase activity, transferring groups other than amino-acyl groups"/>
    <property type="evidence" value="ECO:0007669"/>
    <property type="project" value="InterPro"/>
</dbReference>
<keyword evidence="2" id="KW-0012">Acyltransferase</keyword>
<proteinExistence type="predicted"/>
<dbReference type="PANTHER" id="PTHR43877">
    <property type="entry name" value="AMINOALKYLPHOSPHONATE N-ACETYLTRANSFERASE-RELATED-RELATED"/>
    <property type="match status" value="1"/>
</dbReference>
<dbReference type="AlphaFoldDB" id="A0A3A3FVW4"/>
<evidence type="ECO:0000256" key="1">
    <source>
        <dbReference type="ARBA" id="ARBA00022679"/>
    </source>
</evidence>
<dbReference type="CDD" id="cd04301">
    <property type="entry name" value="NAT_SF"/>
    <property type="match status" value="1"/>
</dbReference>
<keyword evidence="6" id="KW-1185">Reference proteome</keyword>
<dbReference type="Gene3D" id="3.40.630.30">
    <property type="match status" value="1"/>
</dbReference>
<reference evidence="6" key="1">
    <citation type="submission" date="2018-09" db="EMBL/GenBank/DDBJ databases">
        <authorList>
            <person name="Zhu H."/>
        </authorList>
    </citation>
    <scope>NUCLEOTIDE SEQUENCE [LARGE SCALE GENOMIC DNA]</scope>
    <source>
        <strain evidence="6">K1R23-30</strain>
    </source>
</reference>
<protein>
    <submittedName>
        <fullName evidence="5">GNAT family N-acetyltransferase</fullName>
    </submittedName>
</protein>
<evidence type="ECO:0000259" key="4">
    <source>
        <dbReference type="PROSITE" id="PS51186"/>
    </source>
</evidence>
<evidence type="ECO:0000313" key="6">
    <source>
        <dbReference type="Proteomes" id="UP000265955"/>
    </source>
</evidence>
<accession>A0A3A3FVW4</accession>
<dbReference type="InterPro" id="IPR050832">
    <property type="entry name" value="Bact_Acetyltransf"/>
</dbReference>
<dbReference type="PROSITE" id="PS51186">
    <property type="entry name" value="GNAT"/>
    <property type="match status" value="1"/>
</dbReference>
<comment type="caution">
    <text evidence="5">The sequence shown here is derived from an EMBL/GenBank/DDBJ whole genome shotgun (WGS) entry which is preliminary data.</text>
</comment>
<feature type="region of interest" description="Disordered" evidence="3">
    <location>
        <begin position="225"/>
        <end position="251"/>
    </location>
</feature>
<gene>
    <name evidence="5" type="ORF">D3871_13715</name>
</gene>
<evidence type="ECO:0000256" key="3">
    <source>
        <dbReference type="SAM" id="MobiDB-lite"/>
    </source>
</evidence>
<feature type="domain" description="N-acetyltransferase" evidence="4">
    <location>
        <begin position="45"/>
        <end position="203"/>
    </location>
</feature>
<organism evidence="5 6">
    <name type="scientific">Noviherbaspirillum saxi</name>
    <dbReference type="NCBI Taxonomy" id="2320863"/>
    <lineage>
        <taxon>Bacteria</taxon>
        <taxon>Pseudomonadati</taxon>
        <taxon>Pseudomonadota</taxon>
        <taxon>Betaproteobacteria</taxon>
        <taxon>Burkholderiales</taxon>
        <taxon>Oxalobacteraceae</taxon>
        <taxon>Noviherbaspirillum</taxon>
    </lineage>
</organism>
<dbReference type="EMBL" id="QYUO01000001">
    <property type="protein sequence ID" value="RJF99464.1"/>
    <property type="molecule type" value="Genomic_DNA"/>
</dbReference>
<evidence type="ECO:0000256" key="2">
    <source>
        <dbReference type="ARBA" id="ARBA00023315"/>
    </source>
</evidence>
<dbReference type="InterPro" id="IPR000182">
    <property type="entry name" value="GNAT_dom"/>
</dbReference>
<sequence>MGSLFPFSLDWKDYLPFGLNGSNAPGQADDADVRDTFRLRNGTAVTLRAVRADDADRIQSLVHDLSMESRYHRFFYPLHELPPDMLARFTLNDPTGAMTVLAVIRSGDSEVAIGMAQYVADPYPLRGEFAVVVSDEWQRSGLGTRLIQTLICVARAAGITQLEGDVLAENEAMVRLMVSMGFALDTHEDGAYLWKASKVLSTPEWGCSSLADIAARARHREVRMELTGPKQQTPSRTASPRSGQPCSHCFR</sequence>
<dbReference type="SUPFAM" id="SSF55729">
    <property type="entry name" value="Acyl-CoA N-acyltransferases (Nat)"/>
    <property type="match status" value="1"/>
</dbReference>
<dbReference type="Proteomes" id="UP000265955">
    <property type="component" value="Unassembled WGS sequence"/>
</dbReference>
<dbReference type="OrthoDB" id="9807426at2"/>
<dbReference type="Pfam" id="PF00583">
    <property type="entry name" value="Acetyltransf_1"/>
    <property type="match status" value="1"/>
</dbReference>
<name>A0A3A3FVW4_9BURK</name>
<dbReference type="RefSeq" id="WP_119769402.1">
    <property type="nucleotide sequence ID" value="NZ_QYUO01000001.1"/>
</dbReference>
<dbReference type="InterPro" id="IPR016181">
    <property type="entry name" value="Acyl_CoA_acyltransferase"/>
</dbReference>